<feature type="transmembrane region" description="Helical" evidence="6">
    <location>
        <begin position="580"/>
        <end position="597"/>
    </location>
</feature>
<evidence type="ECO:0000256" key="1">
    <source>
        <dbReference type="ARBA" id="ARBA00004141"/>
    </source>
</evidence>
<evidence type="ECO:0008006" key="9">
    <source>
        <dbReference type="Google" id="ProtNLM"/>
    </source>
</evidence>
<keyword evidence="2 6" id="KW-0812">Transmembrane</keyword>
<feature type="transmembrane region" description="Helical" evidence="6">
    <location>
        <begin position="609"/>
        <end position="629"/>
    </location>
</feature>
<keyword evidence="8" id="KW-1185">Reference proteome</keyword>
<dbReference type="Proteomes" id="UP000195521">
    <property type="component" value="Unassembled WGS sequence"/>
</dbReference>
<feature type="transmembrane region" description="Helical" evidence="6">
    <location>
        <begin position="763"/>
        <end position="782"/>
    </location>
</feature>
<dbReference type="AlphaFoldDB" id="A0A1Y1JLU1"/>
<dbReference type="OMA" id="YSECKKE"/>
<feature type="region of interest" description="Disordered" evidence="5">
    <location>
        <begin position="46"/>
        <end position="98"/>
    </location>
</feature>
<dbReference type="PANTHER" id="PTHR12570">
    <property type="match status" value="1"/>
</dbReference>
<accession>A0A1Y1JLU1</accession>
<sequence length="867" mass="100093">MDSSWVHVIGVCLSTIVSIIESVGNTLIKKSHIIYSKYEKLIEQEAGHDREQSVGRHDTHGRETERSKTGGGKRKIKKNKKNETKREREIGSERKNKKRKIKKRYSFLNISIRSLQISEHICYRKGNAKKCNHGEKKWIQGFHRGRIYKGDINCSCTDDMENSYEECSSGGEMGARGVDVDNNFMEKPLTSNFRNSDISNLESTFCSLPCNEQGQVKKITHDEAAYIRQANVTGQEFKEIKKNKEKYHINSMKNNYDTYSECKKEMLDITSPVSSYSCEGKKSAKGCNLIAREINKKSKRKEKFLCSLKRSPRPVALKLEKRASYFYLYGKRIRKWNHVYNPSSNRKSCRKNKNLLHVLNGKDSYKEKGSVCRISSSHDFRSHLPIHFTENISNKLCKRKVEEVCTQSHKNKKNMLYFRYGKKKKNKNIMNIIHKKNLKMLKSDSINGDLSNVYKMYYSSFPSDRLTDRLYSFSTGSMHHEDMYNTTSFGKNKNKGLKRIFLGKVKYSDEEEITRCSTFKIEQGNEHDNCPTLITSNSCYNSEYPTLDIKKQSYFYFYLGIILTSFLAPALNIFSNICLPTSMVGFVSIRLICSLLLEKFVLKENQPFYLYVGIPFSTAGLTIVTIFSSSSNNFKDLDSVFNLFLKTESIVLLTCEMLFSYLIVLLSLRHLRKNGAAIGSSDRSVGLSDDKLGIREQHIDRKKNRKQRSNASSFFFFFFFFFSPVFSGTMGSMATIFSKATFIGLVSVLLNDKLTLRDFFLNYKVVVLIVLTIVCSITEILYTPYLLKHYKLTHIVSLKSFGNISFNALNGMIIFDERPSCMYFWAFGFLLILIGIILLSYKNVIPKTVNFFKYRCRKRVVILHTSE</sequence>
<name>A0A1Y1JLU1_PLAGO</name>
<feature type="transmembrane region" description="Helical" evidence="6">
    <location>
        <begin position="6"/>
        <end position="28"/>
    </location>
</feature>
<feature type="compositionally biased region" description="Basic residues" evidence="5">
    <location>
        <begin position="71"/>
        <end position="80"/>
    </location>
</feature>
<comment type="caution">
    <text evidence="7">The sequence shown here is derived from an EMBL/GenBank/DDBJ whole genome shotgun (WGS) entry which is preliminary data.</text>
</comment>
<evidence type="ECO:0000256" key="6">
    <source>
        <dbReference type="SAM" id="Phobius"/>
    </source>
</evidence>
<evidence type="ECO:0000313" key="7">
    <source>
        <dbReference type="EMBL" id="GAW82415.1"/>
    </source>
</evidence>
<proteinExistence type="predicted"/>
<evidence type="ECO:0000256" key="2">
    <source>
        <dbReference type="ARBA" id="ARBA00022692"/>
    </source>
</evidence>
<feature type="compositionally biased region" description="Basic and acidic residues" evidence="5">
    <location>
        <begin position="81"/>
        <end position="94"/>
    </location>
</feature>
<feature type="transmembrane region" description="Helical" evidence="6">
    <location>
        <begin position="822"/>
        <end position="841"/>
    </location>
</feature>
<dbReference type="InterPro" id="IPR008521">
    <property type="entry name" value="Mg_trans_NIPA"/>
</dbReference>
<dbReference type="GeneID" id="39749152"/>
<evidence type="ECO:0000256" key="5">
    <source>
        <dbReference type="SAM" id="MobiDB-lite"/>
    </source>
</evidence>
<dbReference type="RefSeq" id="XP_028545004.1">
    <property type="nucleotide sequence ID" value="XM_028689203.1"/>
</dbReference>
<dbReference type="GO" id="GO:0015095">
    <property type="term" value="F:magnesium ion transmembrane transporter activity"/>
    <property type="evidence" value="ECO:0007669"/>
    <property type="project" value="InterPro"/>
</dbReference>
<keyword evidence="3 6" id="KW-1133">Transmembrane helix</keyword>
<comment type="subcellular location">
    <subcellularLocation>
        <location evidence="1">Membrane</location>
        <topology evidence="1">Multi-pass membrane protein</topology>
    </subcellularLocation>
</comment>
<feature type="transmembrane region" description="Helical" evidence="6">
    <location>
        <begin position="711"/>
        <end position="727"/>
    </location>
</feature>
<dbReference type="GO" id="GO:0016020">
    <property type="term" value="C:membrane"/>
    <property type="evidence" value="ECO:0007669"/>
    <property type="project" value="UniProtKB-SubCell"/>
</dbReference>
<keyword evidence="4 6" id="KW-0472">Membrane</keyword>
<feature type="transmembrane region" description="Helical" evidence="6">
    <location>
        <begin position="649"/>
        <end position="668"/>
    </location>
</feature>
<organism evidence="7 8">
    <name type="scientific">Plasmodium gonderi</name>
    <dbReference type="NCBI Taxonomy" id="77519"/>
    <lineage>
        <taxon>Eukaryota</taxon>
        <taxon>Sar</taxon>
        <taxon>Alveolata</taxon>
        <taxon>Apicomplexa</taxon>
        <taxon>Aconoidasida</taxon>
        <taxon>Haemosporida</taxon>
        <taxon>Plasmodiidae</taxon>
        <taxon>Plasmodium</taxon>
        <taxon>Plasmodium (Plasmodium)</taxon>
    </lineage>
</organism>
<evidence type="ECO:0000256" key="3">
    <source>
        <dbReference type="ARBA" id="ARBA00022989"/>
    </source>
</evidence>
<feature type="transmembrane region" description="Helical" evidence="6">
    <location>
        <begin position="555"/>
        <end position="574"/>
    </location>
</feature>
<feature type="compositionally biased region" description="Basic and acidic residues" evidence="5">
    <location>
        <begin position="46"/>
        <end position="68"/>
    </location>
</feature>
<dbReference type="PANTHER" id="PTHR12570:SF65">
    <property type="entry name" value="MAGNESIUM TRANSPORTER NIPA9-RELATED"/>
    <property type="match status" value="1"/>
</dbReference>
<evidence type="ECO:0000313" key="8">
    <source>
        <dbReference type="Proteomes" id="UP000195521"/>
    </source>
</evidence>
<reference evidence="8" key="1">
    <citation type="submission" date="2017-04" db="EMBL/GenBank/DDBJ databases">
        <title>Plasmodium gonderi genome.</title>
        <authorList>
            <person name="Arisue N."/>
            <person name="Honma H."/>
            <person name="Kawai S."/>
            <person name="Tougan T."/>
            <person name="Tanabe K."/>
            <person name="Horii T."/>
        </authorList>
    </citation>
    <scope>NUCLEOTIDE SEQUENCE [LARGE SCALE GENOMIC DNA]</scope>
    <source>
        <strain evidence="8">ATCC 30045</strain>
    </source>
</reference>
<gene>
    <name evidence="7" type="ORF">PGO_124130</name>
</gene>
<dbReference type="OrthoDB" id="387043at2759"/>
<protein>
    <recommendedName>
        <fullName evidence="9">Magnesium transporter</fullName>
    </recommendedName>
</protein>
<evidence type="ECO:0000256" key="4">
    <source>
        <dbReference type="ARBA" id="ARBA00023136"/>
    </source>
</evidence>
<dbReference type="EMBL" id="BDQF01000013">
    <property type="protein sequence ID" value="GAW82415.1"/>
    <property type="molecule type" value="Genomic_DNA"/>
</dbReference>